<protein>
    <submittedName>
        <fullName evidence="2">NID</fullName>
    </submittedName>
</protein>
<organism evidence="2 3">
    <name type="scientific">Mytilus coruscus</name>
    <name type="common">Sea mussel</name>
    <dbReference type="NCBI Taxonomy" id="42192"/>
    <lineage>
        <taxon>Eukaryota</taxon>
        <taxon>Metazoa</taxon>
        <taxon>Spiralia</taxon>
        <taxon>Lophotrochozoa</taxon>
        <taxon>Mollusca</taxon>
        <taxon>Bivalvia</taxon>
        <taxon>Autobranchia</taxon>
        <taxon>Pteriomorphia</taxon>
        <taxon>Mytilida</taxon>
        <taxon>Mytiloidea</taxon>
        <taxon>Mytilidae</taxon>
        <taxon>Mytilinae</taxon>
        <taxon>Mytilus</taxon>
    </lineage>
</organism>
<reference evidence="2 3" key="1">
    <citation type="submission" date="2020-06" db="EMBL/GenBank/DDBJ databases">
        <authorList>
            <person name="Li R."/>
            <person name="Bekaert M."/>
        </authorList>
    </citation>
    <scope>NUCLEOTIDE SEQUENCE [LARGE SCALE GENOMIC DNA]</scope>
    <source>
        <strain evidence="3">wild</strain>
    </source>
</reference>
<evidence type="ECO:0000313" key="2">
    <source>
        <dbReference type="EMBL" id="CAC5362005.1"/>
    </source>
</evidence>
<sequence>MNSGNRKKQVRIQPKDDLGLPRGVLANNPFKNRSAWTDIASTLSRSDFQLDTRRVRERVGLLIDNYHKQNAESLKRSGIDEKYGEEETLLQEIIIMMMILMMPLHTKKISSINNVGYLREKNEAEIDFRKQELDVRKQQLKLDEEKKIELEKQERLQKLENEKQDKQLMFDLLKKCLK</sequence>
<dbReference type="PANTHER" id="PTHR37558:SF1">
    <property type="entry name" value="HTH CENPB-TYPE DOMAIN-CONTAINING PROTEIN"/>
    <property type="match status" value="1"/>
</dbReference>
<dbReference type="PANTHER" id="PTHR37558">
    <property type="entry name" value="HTH CENPB-TYPE DOMAIN-CONTAINING PROTEIN"/>
    <property type="match status" value="1"/>
</dbReference>
<keyword evidence="3" id="KW-1185">Reference proteome</keyword>
<dbReference type="Proteomes" id="UP000507470">
    <property type="component" value="Unassembled WGS sequence"/>
</dbReference>
<evidence type="ECO:0000256" key="1">
    <source>
        <dbReference type="SAM" id="Coils"/>
    </source>
</evidence>
<dbReference type="EMBL" id="CACVKT020000721">
    <property type="protein sequence ID" value="CAC5362005.1"/>
    <property type="molecule type" value="Genomic_DNA"/>
</dbReference>
<dbReference type="AlphaFoldDB" id="A0A6J8A6J3"/>
<gene>
    <name evidence="2" type="ORF">MCOR_3918</name>
</gene>
<proteinExistence type="predicted"/>
<name>A0A6J8A6J3_MYTCO</name>
<accession>A0A6J8A6J3</accession>
<dbReference type="OrthoDB" id="6157326at2759"/>
<feature type="coiled-coil region" evidence="1">
    <location>
        <begin position="142"/>
        <end position="169"/>
    </location>
</feature>
<evidence type="ECO:0000313" key="3">
    <source>
        <dbReference type="Proteomes" id="UP000507470"/>
    </source>
</evidence>
<keyword evidence="1" id="KW-0175">Coiled coil</keyword>